<gene>
    <name evidence="1" type="ORF">SAMN05421641_1544</name>
</gene>
<proteinExistence type="predicted"/>
<accession>A0A1N7AJ18</accession>
<name>A0A1N7AJ18_9RHOB</name>
<dbReference type="EMBL" id="FTMK01000054">
    <property type="protein sequence ID" value="SIR39092.1"/>
    <property type="molecule type" value="Genomic_DNA"/>
</dbReference>
<evidence type="ECO:0000313" key="2">
    <source>
        <dbReference type="Proteomes" id="UP000323956"/>
    </source>
</evidence>
<dbReference type="Proteomes" id="UP000323956">
    <property type="component" value="Unassembled WGS sequence"/>
</dbReference>
<sequence>TLTAPGTPGLYELRYVLEKGRRTLARAPIEVTSAEVGITSPGTVRAGEAVDITWSGTINGSDFITIVPAGADENEVDSHLRAGNATKGRLKAPETPGIYEIRYVLEKGRHMLASAPLEVVGADAPLDDGAGLSVPQSAAPGATITVTWTGGNDSADQRLAVARKDQPDFSWISVHKIGEQKSMDLTMPDEPGTYEVRFLDINGRALLGRSVVEVE</sequence>
<dbReference type="RefSeq" id="WP_223191534.1">
    <property type="nucleotide sequence ID" value="NZ_FTMK01000054.1"/>
</dbReference>
<feature type="non-terminal residue" evidence="1">
    <location>
        <position position="1"/>
    </location>
</feature>
<reference evidence="1 2" key="1">
    <citation type="submission" date="2017-01" db="EMBL/GenBank/DDBJ databases">
        <authorList>
            <person name="Varghese N."/>
            <person name="Submissions S."/>
        </authorList>
    </citation>
    <scope>NUCLEOTIDE SEQUENCE [LARGE SCALE GENOMIC DNA]</scope>
    <source>
        <strain evidence="1 2">ATCC 700171</strain>
    </source>
</reference>
<organism evidence="1 2">
    <name type="scientific">Paracoccus thiocyanatus</name>
    <dbReference type="NCBI Taxonomy" id="34006"/>
    <lineage>
        <taxon>Bacteria</taxon>
        <taxon>Pseudomonadati</taxon>
        <taxon>Pseudomonadota</taxon>
        <taxon>Alphaproteobacteria</taxon>
        <taxon>Rhodobacterales</taxon>
        <taxon>Paracoccaceae</taxon>
        <taxon>Paracoccus</taxon>
    </lineage>
</organism>
<evidence type="ECO:0000313" key="1">
    <source>
        <dbReference type="EMBL" id="SIR39092.1"/>
    </source>
</evidence>
<protein>
    <submittedName>
        <fullName evidence="1">Ca-activated chloride channel family protein</fullName>
    </submittedName>
</protein>
<dbReference type="AlphaFoldDB" id="A0A1N7AJ18"/>